<accession>A0A058ZT23</accession>
<dbReference type="Proteomes" id="UP000030711">
    <property type="component" value="Unassembled WGS sequence"/>
</dbReference>
<reference evidence="2" key="4">
    <citation type="submission" date="2023-07" db="EMBL/GenBank/DDBJ databases">
        <authorList>
            <person name="Myburg A.A."/>
            <person name="Grattapaglia D."/>
            <person name="Tuskan G.A."/>
            <person name="Hellsten U."/>
            <person name="Hayes R.D."/>
            <person name="Grimwood J."/>
            <person name="Jenkins J."/>
            <person name="Lindquist E."/>
            <person name="Tice H."/>
            <person name="Bauer D."/>
            <person name="Goodstein D.M."/>
            <person name="Dubchak I."/>
            <person name="Poliakov A."/>
            <person name="Mizrachi E."/>
            <person name="Kullan A.R."/>
            <person name="Hussey S.G."/>
            <person name="Pinard D."/>
            <person name="Van D.M."/>
            <person name="Singh P."/>
            <person name="Van J.I."/>
            <person name="Silva-Junior O.B."/>
            <person name="Togawa R.C."/>
            <person name="Pappas M.R."/>
            <person name="Faria D.A."/>
            <person name="Sansaloni C.P."/>
            <person name="Petroli C.D."/>
            <person name="Yang X."/>
            <person name="Ranjan P."/>
            <person name="Tschaplinski T.J."/>
            <person name="Ye C.Y."/>
            <person name="Li T."/>
            <person name="Sterck L."/>
            <person name="Vanneste K."/>
            <person name="Murat F."/>
            <person name="Soler M."/>
            <person name="Clemente H.S."/>
            <person name="Saidi N."/>
            <person name="Cassan-Wang H."/>
            <person name="Dunand C."/>
            <person name="Hefer C.A."/>
            <person name="Bornberg-Bauer E."/>
            <person name="Kersting A.R."/>
            <person name="Vining K."/>
            <person name="Amarasinghe V."/>
            <person name="Ranik M."/>
            <person name="Naithani S."/>
            <person name="Elser J."/>
            <person name="Boyd A.E."/>
            <person name="Liston A."/>
            <person name="Spatafora J.W."/>
            <person name="Dharmwardhana P."/>
            <person name="Raja R."/>
            <person name="Sullivan C."/>
            <person name="Romanel E."/>
            <person name="Alves-Ferreira M."/>
            <person name="Kulheim C."/>
            <person name="Foley W."/>
            <person name="Carocha V."/>
            <person name="Paiva J."/>
            <person name="Kudrna D."/>
            <person name="Brommonschenkel S.H."/>
            <person name="Pasquali G."/>
            <person name="Byrne M."/>
            <person name="Rigault P."/>
            <person name="Tibbits J."/>
            <person name="Spokevicius A."/>
            <person name="Jones R.C."/>
            <person name="Steane D.A."/>
            <person name="Vaillancourt R.E."/>
            <person name="Potts B.M."/>
            <person name="Joubert F."/>
            <person name="Barry K."/>
            <person name="Pappas G.J."/>
            <person name="Strauss S.H."/>
            <person name="Jaiswal P."/>
            <person name="Grima-Pettenati J."/>
            <person name="Salse J."/>
            <person name="Van D.P."/>
            <person name="Rokhsar D.S."/>
            <person name="Schmutz J."/>
        </authorList>
    </citation>
    <scope>NUCLEOTIDE SEQUENCE</scope>
    <source>
        <tissue evidence="2">Leaf extractions</tissue>
    </source>
</reference>
<dbReference type="PANTHER" id="PTHR34199:SF4">
    <property type="entry name" value="ARM REPEAT SUPERFAMILY PROTEIN"/>
    <property type="match status" value="1"/>
</dbReference>
<dbReference type="Gene3D" id="1.25.10.10">
    <property type="entry name" value="Leucine-rich Repeat Variant"/>
    <property type="match status" value="1"/>
</dbReference>
<proteinExistence type="predicted"/>
<dbReference type="InterPro" id="IPR016024">
    <property type="entry name" value="ARM-type_fold"/>
</dbReference>
<gene>
    <name evidence="3" type="ORF">EUGRSUZ_L01484</name>
</gene>
<reference evidence="2" key="3">
    <citation type="submission" date="2023-04" db="EMBL/GenBank/DDBJ databases">
        <title>WGS assembly of Eucalyptus grandis.</title>
        <authorList>
            <person name="Myburg A."/>
            <person name="Grattapaglia D."/>
            <person name="Tuskan G."/>
            <person name="Hellsten U."/>
            <person name="Hayes R."/>
            <person name="Grimwood J."/>
            <person name="Jenkins J."/>
            <person name="Lindquist E."/>
            <person name="Tice H."/>
            <person name="Bauer D."/>
            <person name="Goodstein D."/>
            <person name="Dubchak I."/>
            <person name="Poliakov A."/>
            <person name="Mizrachi E."/>
            <person name="Kullan A."/>
            <person name="Hussey S."/>
            <person name="Pinard D."/>
            <person name="Van D."/>
            <person name="Singh P."/>
            <person name="Van J."/>
            <person name="Silva-Junior O."/>
            <person name="Togawa R."/>
            <person name="Pappas M."/>
            <person name="Faria D."/>
            <person name="Sansaloni C."/>
            <person name="Petroli C."/>
            <person name="Yang X."/>
            <person name="Ranjan P."/>
            <person name="Tschaplinski T."/>
            <person name="Ye C."/>
            <person name="Li T."/>
            <person name="Sterck L."/>
            <person name="Vanneste K."/>
            <person name="Murat F."/>
            <person name="Soler M."/>
            <person name="Clemente H."/>
            <person name="Saidi N."/>
            <person name="Cassan-Wang H."/>
            <person name="Dunand C."/>
            <person name="Hefer C."/>
            <person name="Bornberg-Bauer E."/>
            <person name="Kersting A."/>
            <person name="Vining K."/>
            <person name="Amarasinghe V."/>
            <person name="Ranik M."/>
            <person name="Naithani S."/>
            <person name="Elser J."/>
            <person name="Boyd A."/>
            <person name="Liston A."/>
            <person name="Spatafora J."/>
            <person name="Dharmwardhana P."/>
            <person name="Raja R."/>
            <person name="Sullivan C."/>
            <person name="Romanel E."/>
            <person name="Alves-Ferreira M."/>
            <person name="Kulheim C."/>
            <person name="Foley W."/>
            <person name="Carocha V."/>
            <person name="Paiva J."/>
            <person name="Kudrna D."/>
            <person name="Brommonschenkel S."/>
            <person name="Pasquali G."/>
            <person name="Byrne M."/>
            <person name="Rigault P."/>
            <person name="Tibbits J."/>
            <person name="Spokevicius A."/>
            <person name="Jones R."/>
            <person name="Steane D."/>
            <person name="Vaillancourt R."/>
            <person name="Potts B."/>
            <person name="Joubert F."/>
            <person name="Barry K."/>
            <person name="Pappas G."/>
            <person name="Strauss S."/>
            <person name="Jaiswal P."/>
            <person name="Grima-Pettenati J."/>
            <person name="Salse J."/>
            <person name="Van D."/>
            <person name="Rokhsar D."/>
            <person name="Schmutz J."/>
        </authorList>
    </citation>
    <scope>NUCLEOTIDE SEQUENCE</scope>
    <source>
        <tissue evidence="2">Leaf extractions</tissue>
    </source>
</reference>
<dbReference type="Gramene" id="KCW44933">
    <property type="protein sequence ID" value="KCW44933"/>
    <property type="gene ID" value="EUGRSUZ_L01484"/>
</dbReference>
<organism evidence="3">
    <name type="scientific">Eucalyptus grandis</name>
    <name type="common">Flooded gum</name>
    <dbReference type="NCBI Taxonomy" id="71139"/>
    <lineage>
        <taxon>Eukaryota</taxon>
        <taxon>Viridiplantae</taxon>
        <taxon>Streptophyta</taxon>
        <taxon>Embryophyta</taxon>
        <taxon>Tracheophyta</taxon>
        <taxon>Spermatophyta</taxon>
        <taxon>Magnoliopsida</taxon>
        <taxon>eudicotyledons</taxon>
        <taxon>Gunneridae</taxon>
        <taxon>Pentapetalae</taxon>
        <taxon>rosids</taxon>
        <taxon>malvids</taxon>
        <taxon>Myrtales</taxon>
        <taxon>Myrtaceae</taxon>
        <taxon>Myrtoideae</taxon>
        <taxon>Eucalypteae</taxon>
        <taxon>Eucalyptus</taxon>
    </lineage>
</organism>
<reference evidence="2" key="2">
    <citation type="journal article" date="2014" name="Nature">
        <title>The genome of Eucalyptus grandis.</title>
        <authorList>
            <person name="Myburg A.A."/>
            <person name="Grattapaglia D."/>
            <person name="Tuskan G.A."/>
            <person name="Hellsten U."/>
            <person name="Hayes R.D."/>
            <person name="Grimwood J."/>
            <person name="Jenkins J."/>
            <person name="Lindquist E."/>
            <person name="Tice H."/>
            <person name="Bauer D."/>
            <person name="Goodstein D.M."/>
            <person name="Dubchak I."/>
            <person name="Poliakov A."/>
            <person name="Mizrachi E."/>
            <person name="Kullan A.R."/>
            <person name="Hussey S.G."/>
            <person name="Pinard D."/>
            <person name="van der Merwe K."/>
            <person name="Singh P."/>
            <person name="van Jaarsveld I."/>
            <person name="Silva-Junior O.B."/>
            <person name="Togawa R.C."/>
            <person name="Pappas M.R."/>
            <person name="Faria D.A."/>
            <person name="Sansaloni C.P."/>
            <person name="Petroli C.D."/>
            <person name="Yang X."/>
            <person name="Ranjan P."/>
            <person name="Tschaplinski T.J."/>
            <person name="Ye C.Y."/>
            <person name="Li T."/>
            <person name="Sterck L."/>
            <person name="Vanneste K."/>
            <person name="Murat F."/>
            <person name="Soler M."/>
            <person name="Clemente H.S."/>
            <person name="Saidi N."/>
            <person name="Cassan-Wang H."/>
            <person name="Dunand C."/>
            <person name="Hefer C.A."/>
            <person name="Bornberg-Bauer E."/>
            <person name="Kersting A.R."/>
            <person name="Vining K."/>
            <person name="Amarasinghe V."/>
            <person name="Ranik M."/>
            <person name="Naithani S."/>
            <person name="Elser J."/>
            <person name="Boyd A.E."/>
            <person name="Liston A."/>
            <person name="Spatafora J.W."/>
            <person name="Dharmwardhana P."/>
            <person name="Raja R."/>
            <person name="Sullivan C."/>
            <person name="Romanel E."/>
            <person name="Alves-Ferreira M."/>
            <person name="Kulheim C."/>
            <person name="Foley W."/>
            <person name="Carocha V."/>
            <person name="Paiva J."/>
            <person name="Kudrna D."/>
            <person name="Brommonschenkel S.H."/>
            <person name="Pasquali G."/>
            <person name="Byrne M."/>
            <person name="Rigault P."/>
            <person name="Tibbits J."/>
            <person name="Spokevicius A."/>
            <person name="Jones R.C."/>
            <person name="Steane D.A."/>
            <person name="Vaillancourt R.E."/>
            <person name="Potts B.M."/>
            <person name="Joubert F."/>
            <person name="Barry K."/>
            <person name="Pappas G.J."/>
            <person name="Strauss S.H."/>
            <person name="Jaiswal P."/>
            <person name="Grima-Pettenati J."/>
            <person name="Salse J."/>
            <person name="Van de Peer Y."/>
            <person name="Rokhsar D.S."/>
            <person name="Schmutz J."/>
        </authorList>
    </citation>
    <scope>NUCLEOTIDE SEQUENCE</scope>
    <source>
        <tissue evidence="2">Leaf extractions</tissue>
    </source>
</reference>
<protein>
    <recommendedName>
        <fullName evidence="1">Mon2/Sec7/BIG1-like HDS domain-containing protein</fullName>
    </recommendedName>
</protein>
<evidence type="ECO:0000259" key="1">
    <source>
        <dbReference type="Pfam" id="PF09324"/>
    </source>
</evidence>
<evidence type="ECO:0000313" key="3">
    <source>
        <dbReference type="EMBL" id="KCW44933.1"/>
    </source>
</evidence>
<dbReference type="EMBL" id="MU848471">
    <property type="protein sequence ID" value="KAK2632494.1"/>
    <property type="molecule type" value="Genomic_DNA"/>
</dbReference>
<dbReference type="Pfam" id="PF09324">
    <property type="entry name" value="Sec7-like_HDS"/>
    <property type="match status" value="1"/>
</dbReference>
<keyword evidence="4" id="KW-1185">Reference proteome</keyword>
<sequence length="211" mass="22993">MHTSAVKSLLTALHQLSHQSITGMPSVFGAASSQKFGAINFSVERMMSILVNNLHRVQPIWDQVVGHFVELIDNPNQHVRNMALDALDRSISAVLGSDQFLESLSSGFGSGSQDIGATTETGLLECAVISPLGVLYSSNQSIDVRATTLKILLHVLERYADKLRFSWPDILEMLRSVADASEKDLVTLGFQSLRVIMNDGLSTLPAEFLPV</sequence>
<evidence type="ECO:0000313" key="2">
    <source>
        <dbReference type="EMBL" id="KAK2632494.1"/>
    </source>
</evidence>
<reference evidence="3" key="1">
    <citation type="submission" date="2013-07" db="EMBL/GenBank/DDBJ databases">
        <title>The genome of Eucalyptus grandis.</title>
        <authorList>
            <person name="Schmutz J."/>
            <person name="Hayes R."/>
            <person name="Myburg A."/>
            <person name="Tuskan G."/>
            <person name="Grattapaglia D."/>
            <person name="Rokhsar D.S."/>
        </authorList>
    </citation>
    <scope>NUCLEOTIDE SEQUENCE</scope>
    <source>
        <tissue evidence="3">Leaf extractions</tissue>
    </source>
</reference>
<dbReference type="AlphaFoldDB" id="A0A058ZT23"/>
<dbReference type="InterPro" id="IPR015403">
    <property type="entry name" value="Mon2/Sec7/BIG1-like_HDS"/>
</dbReference>
<name>A0A058ZT23_EUCGR</name>
<dbReference type="eggNOG" id="KOG1848">
    <property type="taxonomic scope" value="Eukaryota"/>
</dbReference>
<dbReference type="EMBL" id="KK198987">
    <property type="protein sequence ID" value="KCW44933.1"/>
    <property type="molecule type" value="Genomic_DNA"/>
</dbReference>
<feature type="domain" description="Mon2/Sec7/BIG1-like HDS" evidence="1">
    <location>
        <begin position="128"/>
        <end position="193"/>
    </location>
</feature>
<dbReference type="InterPro" id="IPR011989">
    <property type="entry name" value="ARM-like"/>
</dbReference>
<dbReference type="PANTHER" id="PTHR34199">
    <property type="entry name" value="NUMOD3 MOTIF FAMILY PROTEIN, EXPRESSED"/>
    <property type="match status" value="1"/>
</dbReference>
<dbReference type="SUPFAM" id="SSF48371">
    <property type="entry name" value="ARM repeat"/>
    <property type="match status" value="1"/>
</dbReference>
<dbReference type="STRING" id="71139.A0A058ZT23"/>
<dbReference type="InParanoid" id="A0A058ZT23"/>
<evidence type="ECO:0000313" key="4">
    <source>
        <dbReference type="Proteomes" id="UP000030711"/>
    </source>
</evidence>